<accession>X1I7J3</accession>
<protein>
    <submittedName>
        <fullName evidence="1">Uncharacterized protein</fullName>
    </submittedName>
</protein>
<feature type="non-terminal residue" evidence="1">
    <location>
        <position position="1"/>
    </location>
</feature>
<gene>
    <name evidence="1" type="ORF">S03H2_44711</name>
</gene>
<proteinExistence type="predicted"/>
<comment type="caution">
    <text evidence="1">The sequence shown here is derived from an EMBL/GenBank/DDBJ whole genome shotgun (WGS) entry which is preliminary data.</text>
</comment>
<reference evidence="1" key="1">
    <citation type="journal article" date="2014" name="Front. Microbiol.">
        <title>High frequency of phylogenetically diverse reductive dehalogenase-homologous genes in deep subseafloor sedimentary metagenomes.</title>
        <authorList>
            <person name="Kawai M."/>
            <person name="Futagami T."/>
            <person name="Toyoda A."/>
            <person name="Takaki Y."/>
            <person name="Nishi S."/>
            <person name="Hori S."/>
            <person name="Arai W."/>
            <person name="Tsubouchi T."/>
            <person name="Morono Y."/>
            <person name="Uchiyama I."/>
            <person name="Ito T."/>
            <person name="Fujiyama A."/>
            <person name="Inagaki F."/>
            <person name="Takami H."/>
        </authorList>
    </citation>
    <scope>NUCLEOTIDE SEQUENCE</scope>
    <source>
        <strain evidence="1">Expedition CK06-06</strain>
    </source>
</reference>
<name>X1I7J3_9ZZZZ</name>
<organism evidence="1">
    <name type="scientific">marine sediment metagenome</name>
    <dbReference type="NCBI Taxonomy" id="412755"/>
    <lineage>
        <taxon>unclassified sequences</taxon>
        <taxon>metagenomes</taxon>
        <taxon>ecological metagenomes</taxon>
    </lineage>
</organism>
<dbReference type="EMBL" id="BARU01027973">
    <property type="protein sequence ID" value="GAH65255.1"/>
    <property type="molecule type" value="Genomic_DNA"/>
</dbReference>
<sequence length="36" mass="4308">KSIDNIVFDFYAKKFSLSQDLKKKLDENYAMYDESL</sequence>
<dbReference type="AlphaFoldDB" id="X1I7J3"/>
<evidence type="ECO:0000313" key="1">
    <source>
        <dbReference type="EMBL" id="GAH65255.1"/>
    </source>
</evidence>